<comment type="catalytic activity">
    <reaction evidence="10">
        <text>L-alpha-aminoacyl-L-arginine(out) = L-alpha-aminoacyl-L-arginine(in)</text>
        <dbReference type="Rhea" id="RHEA:79367"/>
        <dbReference type="ChEBI" id="CHEBI:229968"/>
    </reaction>
</comment>
<evidence type="ECO:0000256" key="7">
    <source>
        <dbReference type="ARBA" id="ARBA00023228"/>
    </source>
</evidence>
<reference evidence="27 28" key="1">
    <citation type="submission" date="2023-09" db="EMBL/GenBank/DDBJ databases">
        <title>Pangenome analysis of Batrachochytrium dendrobatidis and related Chytrids.</title>
        <authorList>
            <person name="Yacoub M.N."/>
            <person name="Stajich J.E."/>
            <person name="James T.Y."/>
        </authorList>
    </citation>
    <scope>NUCLEOTIDE SEQUENCE [LARGE SCALE GENOMIC DNA]</scope>
    <source>
        <strain evidence="27 28">JEL0888</strain>
    </source>
</reference>
<comment type="catalytic activity">
    <reaction evidence="18">
        <text>L-histidyl-L-alpha-amino acid(out) = L-histidyl-L-alpha-amino acid(in)</text>
        <dbReference type="Rhea" id="RHEA:79379"/>
        <dbReference type="ChEBI" id="CHEBI:229964"/>
    </reaction>
</comment>
<feature type="compositionally biased region" description="Polar residues" evidence="25">
    <location>
        <begin position="771"/>
        <end position="780"/>
    </location>
</feature>
<dbReference type="EMBL" id="JADGIZ020000025">
    <property type="protein sequence ID" value="KAL2915235.1"/>
    <property type="molecule type" value="Genomic_DNA"/>
</dbReference>
<feature type="transmembrane region" description="Helical" evidence="26">
    <location>
        <begin position="198"/>
        <end position="223"/>
    </location>
</feature>
<comment type="catalytic activity">
    <reaction evidence="15">
        <text>L-arginyl-L-alpha-amino acid(out) = L-arginyl-L-alpha-amino acid(in)</text>
        <dbReference type="Rhea" id="RHEA:79371"/>
        <dbReference type="ChEBI" id="CHEBI:84315"/>
    </reaction>
</comment>
<feature type="transmembrane region" description="Helical" evidence="26">
    <location>
        <begin position="461"/>
        <end position="486"/>
    </location>
</feature>
<feature type="region of interest" description="Disordered" evidence="25">
    <location>
        <begin position="638"/>
        <end position="752"/>
    </location>
</feature>
<evidence type="ECO:0000256" key="4">
    <source>
        <dbReference type="ARBA" id="ARBA00022692"/>
    </source>
</evidence>
<feature type="transmembrane region" description="Helical" evidence="26">
    <location>
        <begin position="33"/>
        <end position="52"/>
    </location>
</feature>
<evidence type="ECO:0000256" key="23">
    <source>
        <dbReference type="ARBA" id="ARBA00045709"/>
    </source>
</evidence>
<evidence type="ECO:0000256" key="10">
    <source>
        <dbReference type="ARBA" id="ARBA00044881"/>
    </source>
</evidence>
<sequence length="857" mass="89411">MRPFGGGPLVVRTSLPGTPPAASTPAAADAGPLRWVILMLSCFLLFGNYYAYDNPAALNRPLCEFLGHDYDTWQYELNLLYAVYSFPNMLLPFFGGQMVDRFSPQSVLLVLSAAVCIGQTLFSLGVSLKSFGLMLAGRVLFGIGGESIGVVQSSITTSYFRNKELAFALGLNLCISRLGSVVNSVLSPRIAASVDASAAVWAGSASCYVSLACAVVLAGIIHAQDRRANAARKSLPALIPTSGRPQRAAGGLLSEECTPLLSGQSDHDSPESDTALLIPDGADGDANLGELTPTEADRVDDAAPGTLSSQLINSFTNLHLLPFSFWMLCLICILLYGTVVPFNNIASDFLMSKWYPGDTQTAGVVMSIPDLMSTVLVPIFGYLVDRYGGRAAVLLACALVIAGVHLTLGLTMLNPVIPLVVLGFSYSLYGVAIWPSVATVVQHREQKLHSQAPDDDPPRLLGAAFGLSTSALNASLTVVPLMTAQIRVQGGSFLPVELFFVALALVGALCCGVLWVLDLANDSVLQMPELVPPSPTAPAGSVADDDIADDGDDTNSERVSLVDSVWRGDLGGQSQFESQSIYRASLRGSGLLAPSGLAESVLAEELSLLERPPDSSQPAQDPLVSPLRVSSVIPIEMPALRQPDPQPSRLSSPTHGLELAKDSAAASPAKVDPQASPCAQELAGSGDRAGDSSDAGSFLVINVRNAEPAADQSPLDSAGGHVSDMLDGQPGEGRPRDQQEPPAESTKPPILDRLFLPATVVSPLFSPLSPGESTSGQSAQPAPLAAGLFGQPHRRTPLAGLGVPGIGLMRPPFAAQPIAAPAPAPAALGAASSALAPQYVRAARPGNHSRSDMSSVE</sequence>
<keyword evidence="3" id="KW-0813">Transport</keyword>
<evidence type="ECO:0000256" key="22">
    <source>
        <dbReference type="ARBA" id="ARBA00045018"/>
    </source>
</evidence>
<comment type="subunit">
    <text evidence="24">Homodimer. Interacts with lysosomal protein GLMP (via lumenal domain); the interaction starts while both proteins are still in the endoplasmic reticulum and is required for stabilization of MFSD1 in lysosomes but has no direct effect on its targeting to lysosomes or transporter activity.</text>
</comment>
<dbReference type="PANTHER" id="PTHR23512:SF3">
    <property type="entry name" value="MAJOR FACILITATOR SUPERFAMILY DOMAIN-CONTAINING PROTEIN 1"/>
    <property type="match status" value="1"/>
</dbReference>
<comment type="catalytic activity">
    <reaction evidence="19">
        <text>L-alanyl-L-lysine(out) = L-alanyl-L-lysine(in)</text>
        <dbReference type="Rhea" id="RHEA:79415"/>
        <dbReference type="ChEBI" id="CHEBI:192470"/>
    </reaction>
</comment>
<evidence type="ECO:0000256" key="3">
    <source>
        <dbReference type="ARBA" id="ARBA00022448"/>
    </source>
</evidence>
<evidence type="ECO:0000256" key="14">
    <source>
        <dbReference type="ARBA" id="ARBA00044898"/>
    </source>
</evidence>
<feature type="transmembrane region" description="Helical" evidence="26">
    <location>
        <begin position="416"/>
        <end position="441"/>
    </location>
</feature>
<dbReference type="Pfam" id="PF07690">
    <property type="entry name" value="MFS_1"/>
    <property type="match status" value="1"/>
</dbReference>
<keyword evidence="7" id="KW-0458">Lysosome</keyword>
<evidence type="ECO:0000256" key="8">
    <source>
        <dbReference type="ARBA" id="ARBA00044876"/>
    </source>
</evidence>
<comment type="catalytic activity">
    <reaction evidence="17">
        <text>L-arginyl-glycine(out) = L-arginyl-glycine(in)</text>
        <dbReference type="Rhea" id="RHEA:79391"/>
        <dbReference type="ChEBI" id="CHEBI:229955"/>
    </reaction>
</comment>
<evidence type="ECO:0000256" key="9">
    <source>
        <dbReference type="ARBA" id="ARBA00044878"/>
    </source>
</evidence>
<evidence type="ECO:0000256" key="24">
    <source>
        <dbReference type="ARBA" id="ARBA00046376"/>
    </source>
</evidence>
<evidence type="ECO:0000313" key="27">
    <source>
        <dbReference type="EMBL" id="KAL2915235.1"/>
    </source>
</evidence>
<evidence type="ECO:0000256" key="11">
    <source>
        <dbReference type="ARBA" id="ARBA00044884"/>
    </source>
</evidence>
<evidence type="ECO:0000256" key="5">
    <source>
        <dbReference type="ARBA" id="ARBA00022989"/>
    </source>
</evidence>
<evidence type="ECO:0000313" key="28">
    <source>
        <dbReference type="Proteomes" id="UP001527925"/>
    </source>
</evidence>
<evidence type="ECO:0000256" key="6">
    <source>
        <dbReference type="ARBA" id="ARBA00023136"/>
    </source>
</evidence>
<evidence type="ECO:0000256" key="16">
    <source>
        <dbReference type="ARBA" id="ARBA00044900"/>
    </source>
</evidence>
<feature type="compositionally biased region" description="Acidic residues" evidence="25">
    <location>
        <begin position="543"/>
        <end position="554"/>
    </location>
</feature>
<keyword evidence="28" id="KW-1185">Reference proteome</keyword>
<evidence type="ECO:0000256" key="13">
    <source>
        <dbReference type="ARBA" id="ARBA00044893"/>
    </source>
</evidence>
<feature type="transmembrane region" description="Helical" evidence="26">
    <location>
        <begin position="165"/>
        <end position="186"/>
    </location>
</feature>
<feature type="transmembrane region" description="Helical" evidence="26">
    <location>
        <begin position="72"/>
        <end position="94"/>
    </location>
</feature>
<proteinExistence type="inferred from homology"/>
<evidence type="ECO:0000256" key="21">
    <source>
        <dbReference type="ARBA" id="ARBA00044985"/>
    </source>
</evidence>
<comment type="catalytic activity">
    <reaction evidence="9">
        <text>L-histidyl-glycine(out) = L-histidyl-glycine(in)</text>
        <dbReference type="Rhea" id="RHEA:79395"/>
        <dbReference type="ChEBI" id="CHEBI:229957"/>
    </reaction>
</comment>
<evidence type="ECO:0000256" key="25">
    <source>
        <dbReference type="SAM" id="MobiDB-lite"/>
    </source>
</evidence>
<evidence type="ECO:0000256" key="17">
    <source>
        <dbReference type="ARBA" id="ARBA00044903"/>
    </source>
</evidence>
<keyword evidence="4 26" id="KW-0812">Transmembrane</keyword>
<comment type="similarity">
    <text evidence="2">Belongs to the major facilitator superfamily.</text>
</comment>
<dbReference type="InterPro" id="IPR011701">
    <property type="entry name" value="MFS"/>
</dbReference>
<evidence type="ECO:0000256" key="2">
    <source>
        <dbReference type="ARBA" id="ARBA00008335"/>
    </source>
</evidence>
<evidence type="ECO:0000256" key="20">
    <source>
        <dbReference type="ARBA" id="ARBA00044924"/>
    </source>
</evidence>
<comment type="catalytic activity">
    <reaction evidence="11">
        <text>L-alpha-aminoacyl-L-histidine(out) = L-alpha-aminoacyl-L-histidine(in)</text>
        <dbReference type="Rhea" id="RHEA:79375"/>
        <dbReference type="ChEBI" id="CHEBI:229967"/>
    </reaction>
</comment>
<dbReference type="SUPFAM" id="SSF103473">
    <property type="entry name" value="MFS general substrate transporter"/>
    <property type="match status" value="1"/>
</dbReference>
<feature type="transmembrane region" description="Helical" evidence="26">
    <location>
        <begin position="391"/>
        <end position="410"/>
    </location>
</feature>
<comment type="subcellular location">
    <subcellularLocation>
        <location evidence="1">Lysosome membrane</location>
        <topology evidence="1">Multi-pass membrane protein</topology>
    </subcellularLocation>
</comment>
<feature type="region of interest" description="Disordered" evidence="25">
    <location>
        <begin position="765"/>
        <end position="792"/>
    </location>
</feature>
<dbReference type="InterPro" id="IPR036259">
    <property type="entry name" value="MFS_trans_sf"/>
</dbReference>
<accession>A0ABR4N6T7</accession>
<comment type="catalytic activity">
    <reaction evidence="8">
        <text>L-lysyl-L-alanine(out) = L-lysyl-L-alanine(in)</text>
        <dbReference type="Rhea" id="RHEA:79399"/>
        <dbReference type="ChEBI" id="CHEBI:229954"/>
    </reaction>
</comment>
<evidence type="ECO:0000256" key="1">
    <source>
        <dbReference type="ARBA" id="ARBA00004155"/>
    </source>
</evidence>
<comment type="caution">
    <text evidence="27">The sequence shown here is derived from an EMBL/GenBank/DDBJ whole genome shotgun (WGS) entry which is preliminary data.</text>
</comment>
<keyword evidence="6 26" id="KW-0472">Membrane</keyword>
<dbReference type="Gene3D" id="1.20.1250.20">
    <property type="entry name" value="MFS general substrate transporter like domains"/>
    <property type="match status" value="2"/>
</dbReference>
<comment type="catalytic activity">
    <reaction evidence="20">
        <text>L-lysyl-glycine(out) = L-lysyl-glycine(in)</text>
        <dbReference type="Rhea" id="RHEA:79407"/>
        <dbReference type="ChEBI" id="CHEBI:191202"/>
    </reaction>
</comment>
<feature type="region of interest" description="Disordered" evidence="25">
    <location>
        <begin position="531"/>
        <end position="555"/>
    </location>
</feature>
<evidence type="ECO:0000256" key="15">
    <source>
        <dbReference type="ARBA" id="ARBA00044899"/>
    </source>
</evidence>
<organism evidence="27 28">
    <name type="scientific">Polyrhizophydium stewartii</name>
    <dbReference type="NCBI Taxonomy" id="2732419"/>
    <lineage>
        <taxon>Eukaryota</taxon>
        <taxon>Fungi</taxon>
        <taxon>Fungi incertae sedis</taxon>
        <taxon>Chytridiomycota</taxon>
        <taxon>Chytridiomycota incertae sedis</taxon>
        <taxon>Chytridiomycetes</taxon>
        <taxon>Rhizophydiales</taxon>
        <taxon>Rhizophydiales incertae sedis</taxon>
        <taxon>Polyrhizophydium</taxon>
    </lineage>
</organism>
<feature type="transmembrane region" description="Helical" evidence="26">
    <location>
        <begin position="362"/>
        <end position="384"/>
    </location>
</feature>
<feature type="transmembrane region" description="Helical" evidence="26">
    <location>
        <begin position="498"/>
        <end position="517"/>
    </location>
</feature>
<feature type="transmembrane region" description="Helical" evidence="26">
    <location>
        <begin position="320"/>
        <end position="342"/>
    </location>
</feature>
<comment type="catalytic activity">
    <reaction evidence="12">
        <text>L-lysyl-L-alpha-amino acid(out) = L-lysyl-L-alpha-amino acid(in)</text>
        <dbReference type="Rhea" id="RHEA:79387"/>
        <dbReference type="ChEBI" id="CHEBI:229965"/>
    </reaction>
</comment>
<comment type="catalytic activity">
    <reaction evidence="16">
        <text>L-lysyl-L-lysine(out) = L-lysyl-L-lysine(in)</text>
        <dbReference type="Rhea" id="RHEA:79403"/>
        <dbReference type="ChEBI" id="CHEBI:229956"/>
    </reaction>
</comment>
<dbReference type="Proteomes" id="UP001527925">
    <property type="component" value="Unassembled WGS sequence"/>
</dbReference>
<evidence type="ECO:0000256" key="19">
    <source>
        <dbReference type="ARBA" id="ARBA00044919"/>
    </source>
</evidence>
<feature type="transmembrane region" description="Helical" evidence="26">
    <location>
        <begin position="106"/>
        <end position="125"/>
    </location>
</feature>
<evidence type="ECO:0000256" key="26">
    <source>
        <dbReference type="SAM" id="Phobius"/>
    </source>
</evidence>
<name>A0ABR4N6T7_9FUNG</name>
<evidence type="ECO:0000256" key="18">
    <source>
        <dbReference type="ARBA" id="ARBA00044912"/>
    </source>
</evidence>
<comment type="catalytic activity">
    <reaction evidence="13">
        <text>L-alpha-aminoacyl-L-lysine(out) = L-alpha-aminoacyl-L-lysine(in)</text>
        <dbReference type="Rhea" id="RHEA:79383"/>
        <dbReference type="ChEBI" id="CHEBI:229966"/>
    </reaction>
</comment>
<evidence type="ECO:0000256" key="12">
    <source>
        <dbReference type="ARBA" id="ARBA00044891"/>
    </source>
</evidence>
<comment type="catalytic activity">
    <reaction evidence="14">
        <text>L-aspartyl-L-lysine(out) = L-aspartyl-L-lysine(in)</text>
        <dbReference type="Rhea" id="RHEA:79411"/>
        <dbReference type="ChEBI" id="CHEBI:229953"/>
    </reaction>
</comment>
<gene>
    <name evidence="27" type="ORF">HK105_205100</name>
</gene>
<dbReference type="InterPro" id="IPR052187">
    <property type="entry name" value="MFSD1"/>
</dbReference>
<dbReference type="PANTHER" id="PTHR23512">
    <property type="entry name" value="MAJOR FACILITATOR SUPERFAMILY DOMAIN-CONTAINING PROTEIN 1"/>
    <property type="match status" value="1"/>
</dbReference>
<protein>
    <recommendedName>
        <fullName evidence="21">Lysosomal dipeptide transporter MFSD1</fullName>
    </recommendedName>
    <alternativeName>
        <fullName evidence="22">Major facilitator superfamily domain-containing protein 1</fullName>
    </alternativeName>
</protein>
<comment type="function">
    <text evidence="23">Lysosomal dipeptide uniporter that selectively exports lysine, arginine or histidine-containing dipeptides with a net positive charge from the lysosome lumen into the cytosol. Could play a role in a specific type of protein O-glycosylation indirectly regulating macrophages migration and tissue invasion. Also essential for liver homeostasis.</text>
</comment>
<keyword evidence="5 26" id="KW-1133">Transmembrane helix</keyword>